<keyword evidence="2" id="KW-1185">Reference proteome</keyword>
<dbReference type="Proteomes" id="UP000490980">
    <property type="component" value="Unassembled WGS sequence"/>
</dbReference>
<dbReference type="EMBL" id="JAARLZ010000005">
    <property type="protein sequence ID" value="NII06896.1"/>
    <property type="molecule type" value="Genomic_DNA"/>
</dbReference>
<comment type="caution">
    <text evidence="1">The sequence shown here is derived from an EMBL/GenBank/DDBJ whole genome shotgun (WGS) entry which is preliminary data.</text>
</comment>
<organism evidence="1 2">
    <name type="scientific">Luteibacter anthropi</name>
    <dbReference type="NCBI Taxonomy" id="564369"/>
    <lineage>
        <taxon>Bacteria</taxon>
        <taxon>Pseudomonadati</taxon>
        <taxon>Pseudomonadota</taxon>
        <taxon>Gammaproteobacteria</taxon>
        <taxon>Lysobacterales</taxon>
        <taxon>Rhodanobacteraceae</taxon>
        <taxon>Luteibacter</taxon>
    </lineage>
</organism>
<accession>A0A7X5UAD6</accession>
<dbReference type="RefSeq" id="WP_166948285.1">
    <property type="nucleotide sequence ID" value="NZ_JAARLZ010000005.1"/>
</dbReference>
<dbReference type="AlphaFoldDB" id="A0A7X5UAD6"/>
<sequence>MPVGTIVIDWDTDRTNSNICDDLLEHDVVIVEIGTRPIKMHRAQAISEELKQRPERWAKEEDGDVFLLTYVVDSKGRICTYDTIDDLDNYDEFDVLFLTDDDGVGTKGVKAGIEKLTVEWRKRGKPNRYATYFEYDLEDDEEET</sequence>
<proteinExistence type="predicted"/>
<reference evidence="1 2" key="1">
    <citation type="submission" date="2020-03" db="EMBL/GenBank/DDBJ databases">
        <authorList>
            <person name="Lai Q."/>
        </authorList>
    </citation>
    <scope>NUCLEOTIDE SEQUENCE [LARGE SCALE GENOMIC DNA]</scope>
    <source>
        <strain evidence="1 2">CCUG 25036</strain>
    </source>
</reference>
<evidence type="ECO:0000313" key="1">
    <source>
        <dbReference type="EMBL" id="NII06896.1"/>
    </source>
</evidence>
<gene>
    <name evidence="1" type="ORF">HBF25_10905</name>
</gene>
<evidence type="ECO:0000313" key="2">
    <source>
        <dbReference type="Proteomes" id="UP000490980"/>
    </source>
</evidence>
<protein>
    <submittedName>
        <fullName evidence="1">Uncharacterized protein</fullName>
    </submittedName>
</protein>
<name>A0A7X5UAD6_9GAMM</name>